<reference evidence="1 2" key="1">
    <citation type="submission" date="2015-08" db="EMBL/GenBank/DDBJ databases">
        <authorList>
            <person name="Babu N.S."/>
            <person name="Beckwith C.J."/>
            <person name="Beseler K.G."/>
            <person name="Brison A."/>
            <person name="Carone J.V."/>
            <person name="Caskin T.P."/>
            <person name="Diamond M."/>
            <person name="Durham M.E."/>
            <person name="Foxe J.M."/>
            <person name="Go M."/>
            <person name="Henderson B.A."/>
            <person name="Jones I.B."/>
            <person name="McGettigan J.A."/>
            <person name="Micheletti S.J."/>
            <person name="Nasrallah M.E."/>
            <person name="Ortiz D."/>
            <person name="Piller C.R."/>
            <person name="Privatt S.R."/>
            <person name="Schneider S.L."/>
            <person name="Sharp S."/>
            <person name="Smith T.C."/>
            <person name="Stanton J.D."/>
            <person name="Ullery H.E."/>
            <person name="Wilson R.J."/>
            <person name="Serrano M.G."/>
            <person name="Buck G."/>
            <person name="Lee V."/>
            <person name="Wang Y."/>
            <person name="Carvalho R."/>
            <person name="Voegtly L."/>
            <person name="Shi R."/>
            <person name="Duckworth R."/>
            <person name="Johnson A."/>
            <person name="Loviza R."/>
            <person name="Walstead R."/>
            <person name="Shah Z."/>
            <person name="Kiflezghi M."/>
            <person name="Wade K."/>
            <person name="Ball S.L."/>
            <person name="Bradley K.W."/>
            <person name="Asai D.J."/>
            <person name="Bowman C.A."/>
            <person name="Russell D.A."/>
            <person name="Pope W.H."/>
            <person name="Jacobs-Sera D."/>
            <person name="Hendrix R.W."/>
            <person name="Hatfull G.F."/>
        </authorList>
    </citation>
    <scope>NUCLEOTIDE SEQUENCE [LARGE SCALE GENOMIC DNA]</scope>
    <source>
        <strain evidence="1 2">DSM 27648</strain>
    </source>
</reference>
<proteinExistence type="predicted"/>
<dbReference type="KEGG" id="llu:AKJ09_00581"/>
<protein>
    <submittedName>
        <fullName evidence="1">Uncharacterized protein</fullName>
    </submittedName>
</protein>
<dbReference type="EMBL" id="CP012333">
    <property type="protein sequence ID" value="AKU93917.1"/>
    <property type="molecule type" value="Genomic_DNA"/>
</dbReference>
<name>A0A0K1PK73_9BACT</name>
<organism evidence="1 2">
    <name type="scientific">Labilithrix luteola</name>
    <dbReference type="NCBI Taxonomy" id="1391654"/>
    <lineage>
        <taxon>Bacteria</taxon>
        <taxon>Pseudomonadati</taxon>
        <taxon>Myxococcota</taxon>
        <taxon>Polyangia</taxon>
        <taxon>Polyangiales</taxon>
        <taxon>Labilitrichaceae</taxon>
        <taxon>Labilithrix</taxon>
    </lineage>
</organism>
<sequence>MVEASSSFVCRARCLVPGRAAPATVSAVHKIVIGSTACRKNGKSTMGS</sequence>
<evidence type="ECO:0000313" key="2">
    <source>
        <dbReference type="Proteomes" id="UP000064967"/>
    </source>
</evidence>
<dbReference type="STRING" id="1391654.AKJ09_00581"/>
<dbReference type="AlphaFoldDB" id="A0A0K1PK73"/>
<keyword evidence="2" id="KW-1185">Reference proteome</keyword>
<gene>
    <name evidence="1" type="ORF">AKJ09_00581</name>
</gene>
<accession>A0A0K1PK73</accession>
<dbReference type="Proteomes" id="UP000064967">
    <property type="component" value="Chromosome"/>
</dbReference>
<evidence type="ECO:0000313" key="1">
    <source>
        <dbReference type="EMBL" id="AKU93917.1"/>
    </source>
</evidence>